<dbReference type="Gene3D" id="3.40.630.30">
    <property type="match status" value="1"/>
</dbReference>
<evidence type="ECO:0000313" key="4">
    <source>
        <dbReference type="EMBL" id="AEI41907.1"/>
    </source>
</evidence>
<dbReference type="SUPFAM" id="SSF55729">
    <property type="entry name" value="Acyl-CoA N-acyltransferases (Nat)"/>
    <property type="match status" value="1"/>
</dbReference>
<dbReference type="KEGG" id="pms:KNP414_03349"/>
<dbReference type="InterPro" id="IPR045039">
    <property type="entry name" value="NSI-like"/>
</dbReference>
<evidence type="ECO:0000256" key="1">
    <source>
        <dbReference type="ARBA" id="ARBA00022679"/>
    </source>
</evidence>
<accession>F8F619</accession>
<dbReference type="GO" id="GO:0008080">
    <property type="term" value="F:N-acetyltransferase activity"/>
    <property type="evidence" value="ECO:0007669"/>
    <property type="project" value="InterPro"/>
</dbReference>
<name>F8F619_PAEMK</name>
<proteinExistence type="predicted"/>
<sequence length="131" mass="15069">MDFHYSSGLSSCDDLFELYDSVDWNRYLQLSKEELEKAVVQSWYVINAYEKEKLIGTGRVISDGVINACICGIVVHPSYQKRGIGSEIVRRLVDKCREGNLHIQLFCSEDNIAYYKKLGFEVFAVGMMVRR</sequence>
<dbReference type="CDD" id="cd04301">
    <property type="entry name" value="NAT_SF"/>
    <property type="match status" value="1"/>
</dbReference>
<reference evidence="4 5" key="2">
    <citation type="journal article" date="2013" name="Genome Announc.">
        <title>Genome Sequence of Growth-Improving Paenibacillus mucilaginosus Strain KNP414.</title>
        <authorList>
            <person name="Lu J.J."/>
            <person name="Wang J.F."/>
            <person name="Hu X.F."/>
        </authorList>
    </citation>
    <scope>NUCLEOTIDE SEQUENCE [LARGE SCALE GENOMIC DNA]</scope>
    <source>
        <strain evidence="4 5">KNP414</strain>
    </source>
</reference>
<dbReference type="PROSITE" id="PS51186">
    <property type="entry name" value="GNAT"/>
    <property type="match status" value="1"/>
</dbReference>
<dbReference type="GO" id="GO:0005737">
    <property type="term" value="C:cytoplasm"/>
    <property type="evidence" value="ECO:0007669"/>
    <property type="project" value="TreeGrafter"/>
</dbReference>
<gene>
    <name evidence="4" type="ordered locus">KNP414_03349</name>
</gene>
<keyword evidence="1 4" id="KW-0808">Transferase</keyword>
<dbReference type="EMBL" id="CP002869">
    <property type="protein sequence ID" value="AEI41907.1"/>
    <property type="molecule type" value="Genomic_DNA"/>
</dbReference>
<dbReference type="RefSeq" id="WP_013917066.1">
    <property type="nucleotide sequence ID" value="NC_015690.1"/>
</dbReference>
<dbReference type="InterPro" id="IPR000182">
    <property type="entry name" value="GNAT_dom"/>
</dbReference>
<dbReference type="PANTHER" id="PTHR43626">
    <property type="entry name" value="ACYL-COA N-ACYLTRANSFERASE"/>
    <property type="match status" value="1"/>
</dbReference>
<evidence type="ECO:0000313" key="5">
    <source>
        <dbReference type="Proteomes" id="UP000006620"/>
    </source>
</evidence>
<dbReference type="AlphaFoldDB" id="F8F619"/>
<dbReference type="HOGENOM" id="CLU_086503_3_2_9"/>
<feature type="domain" description="N-acetyltransferase" evidence="3">
    <location>
        <begin position="1"/>
        <end position="131"/>
    </location>
</feature>
<protein>
    <submittedName>
        <fullName evidence="4">Ribosomal-protein-alanine acetyltransferase</fullName>
    </submittedName>
</protein>
<evidence type="ECO:0000259" key="3">
    <source>
        <dbReference type="PROSITE" id="PS51186"/>
    </source>
</evidence>
<keyword evidence="2" id="KW-0012">Acyltransferase</keyword>
<organism evidence="4 5">
    <name type="scientific">Paenibacillus mucilaginosus (strain KNP414)</name>
    <dbReference type="NCBI Taxonomy" id="1036673"/>
    <lineage>
        <taxon>Bacteria</taxon>
        <taxon>Bacillati</taxon>
        <taxon>Bacillota</taxon>
        <taxon>Bacilli</taxon>
        <taxon>Bacillales</taxon>
        <taxon>Paenibacillaceae</taxon>
        <taxon>Paenibacillus</taxon>
    </lineage>
</organism>
<dbReference type="InterPro" id="IPR016181">
    <property type="entry name" value="Acyl_CoA_acyltransferase"/>
</dbReference>
<reference evidence="5" key="1">
    <citation type="submission" date="2011-06" db="EMBL/GenBank/DDBJ databases">
        <title>Complete genome sequence of Paenibacillus mucilaginosus KNP414.</title>
        <authorList>
            <person name="Wang J."/>
            <person name="Hu S."/>
            <person name="Hu X."/>
            <person name="Zhang B."/>
            <person name="Dong D."/>
            <person name="Zhang S."/>
            <person name="Zhao K."/>
            <person name="Wu D."/>
        </authorList>
    </citation>
    <scope>NUCLEOTIDE SEQUENCE [LARGE SCALE GENOMIC DNA]</scope>
    <source>
        <strain evidence="5">KNP414</strain>
    </source>
</reference>
<dbReference type="PANTHER" id="PTHR43626:SF4">
    <property type="entry name" value="GCN5-RELATED N-ACETYLTRANSFERASE 2, CHLOROPLASTIC"/>
    <property type="match status" value="1"/>
</dbReference>
<dbReference type="Proteomes" id="UP000006620">
    <property type="component" value="Chromosome"/>
</dbReference>
<dbReference type="Pfam" id="PF00583">
    <property type="entry name" value="Acetyltransf_1"/>
    <property type="match status" value="1"/>
</dbReference>
<evidence type="ECO:0000256" key="2">
    <source>
        <dbReference type="ARBA" id="ARBA00023315"/>
    </source>
</evidence>